<dbReference type="EMBL" id="BK015384">
    <property type="protein sequence ID" value="DAE04113.1"/>
    <property type="molecule type" value="Genomic_DNA"/>
</dbReference>
<organism evidence="1">
    <name type="scientific">Siphoviridae sp. ctmpG14</name>
    <dbReference type="NCBI Taxonomy" id="2825654"/>
    <lineage>
        <taxon>Viruses</taxon>
        <taxon>Duplodnaviria</taxon>
        <taxon>Heunggongvirae</taxon>
        <taxon>Uroviricota</taxon>
        <taxon>Caudoviricetes</taxon>
    </lineage>
</organism>
<sequence length="182" mass="20571">MAKTPKKITLKEVNKDEWGSLYLQLEKLKQRVPQAGKIHLYNEAQRIRRMARDMAPLDEGYLEEAIIIESFNREGGTGQLRNEQGQFESNTFIIGVDANAMADDNMRVGDYAVEVNENLPPSVGAPWFKGKGTLAKQEETGVEAGGMFMRRAADWAMAEGNIVGNLKQALKKRIKDFIRRRK</sequence>
<protein>
    <submittedName>
        <fullName evidence="1">Type I neck protein</fullName>
    </submittedName>
</protein>
<proteinExistence type="predicted"/>
<reference evidence="1" key="1">
    <citation type="journal article" date="2021" name="Proc. Natl. Acad. Sci. U.S.A.">
        <title>A Catalog of Tens of Thousands of Viruses from Human Metagenomes Reveals Hidden Associations with Chronic Diseases.</title>
        <authorList>
            <person name="Tisza M.J."/>
            <person name="Buck C.B."/>
        </authorList>
    </citation>
    <scope>NUCLEOTIDE SEQUENCE</scope>
    <source>
        <strain evidence="1">CtmpG14</strain>
    </source>
</reference>
<accession>A0A8S5PCL0</accession>
<name>A0A8S5PCL0_9CAUD</name>
<evidence type="ECO:0000313" key="1">
    <source>
        <dbReference type="EMBL" id="DAE04113.1"/>
    </source>
</evidence>